<gene>
    <name evidence="1" type="ORF">Bca52824_069539</name>
</gene>
<protein>
    <recommendedName>
        <fullName evidence="3">NYN domain-containing protein</fullName>
    </recommendedName>
</protein>
<dbReference type="EMBL" id="JAAMPC010000014">
    <property type="protein sequence ID" value="KAG2262460.1"/>
    <property type="molecule type" value="Genomic_DNA"/>
</dbReference>
<comment type="caution">
    <text evidence="1">The sequence shown here is derived from an EMBL/GenBank/DDBJ whole genome shotgun (WGS) entry which is preliminary data.</text>
</comment>
<dbReference type="Proteomes" id="UP000886595">
    <property type="component" value="Unassembled WGS sequence"/>
</dbReference>
<accession>A0A8X7Q2R1</accession>
<proteinExistence type="predicted"/>
<reference evidence="1 2" key="1">
    <citation type="submission" date="2020-02" db="EMBL/GenBank/DDBJ databases">
        <authorList>
            <person name="Ma Q."/>
            <person name="Huang Y."/>
            <person name="Song X."/>
            <person name="Pei D."/>
        </authorList>
    </citation>
    <scope>NUCLEOTIDE SEQUENCE [LARGE SCALE GENOMIC DNA]</scope>
    <source>
        <strain evidence="1">Sxm20200214</strain>
        <tissue evidence="1">Leaf</tissue>
    </source>
</reference>
<dbReference type="AlphaFoldDB" id="A0A8X7Q2R1"/>
<sequence length="209" mass="23211">MLSLLSKLTSGLPYPVAKGKHKCLQWITQGVFWDAFDLPIAASFNPYFVVSNLTKALETIKGLVGLLRLFYYCEDDPVSDDMHVKIGGNDPLSKSARARSMIGNILMWAVLLRTRPDDSTSNIVIVSDSFSDEPELVRVLEALKQLNFNILLVSETVSVYCGIFNENGGFIISMRIRSLLRCVLGYDFTLATQEADDHKIGENSPSINS</sequence>
<dbReference type="OrthoDB" id="1114210at2759"/>
<evidence type="ECO:0000313" key="2">
    <source>
        <dbReference type="Proteomes" id="UP000886595"/>
    </source>
</evidence>
<evidence type="ECO:0000313" key="1">
    <source>
        <dbReference type="EMBL" id="KAG2262460.1"/>
    </source>
</evidence>
<organism evidence="1 2">
    <name type="scientific">Brassica carinata</name>
    <name type="common">Ethiopian mustard</name>
    <name type="synonym">Abyssinian cabbage</name>
    <dbReference type="NCBI Taxonomy" id="52824"/>
    <lineage>
        <taxon>Eukaryota</taxon>
        <taxon>Viridiplantae</taxon>
        <taxon>Streptophyta</taxon>
        <taxon>Embryophyta</taxon>
        <taxon>Tracheophyta</taxon>
        <taxon>Spermatophyta</taxon>
        <taxon>Magnoliopsida</taxon>
        <taxon>eudicotyledons</taxon>
        <taxon>Gunneridae</taxon>
        <taxon>Pentapetalae</taxon>
        <taxon>rosids</taxon>
        <taxon>malvids</taxon>
        <taxon>Brassicales</taxon>
        <taxon>Brassicaceae</taxon>
        <taxon>Brassiceae</taxon>
        <taxon>Brassica</taxon>
    </lineage>
</organism>
<name>A0A8X7Q2R1_BRACI</name>
<evidence type="ECO:0008006" key="3">
    <source>
        <dbReference type="Google" id="ProtNLM"/>
    </source>
</evidence>
<keyword evidence="2" id="KW-1185">Reference proteome</keyword>